<sequence length="48" mass="5775">MYLYVFILQTYIKFCVFHICVIEKCTKVVSYHTPWNNSALIFNNLKDI</sequence>
<comment type="caution">
    <text evidence="1">The sequence shown here is derived from an EMBL/GenBank/DDBJ whole genome shotgun (WGS) entry which is preliminary data.</text>
</comment>
<protein>
    <submittedName>
        <fullName evidence="1">Uncharacterized protein</fullName>
    </submittedName>
</protein>
<gene>
    <name evidence="1" type="ORF">BACPLE_00721</name>
</gene>
<reference evidence="1 2" key="1">
    <citation type="submission" date="2008-08" db="EMBL/GenBank/DDBJ databases">
        <title>Draft genome sequence of Bacteroides plebeius (DSM 17135).</title>
        <authorList>
            <person name="Sudarsanam P."/>
            <person name="Ley R."/>
            <person name="Guruge J."/>
            <person name="Turnbaugh P.J."/>
            <person name="Mahowald M."/>
            <person name="Liep D."/>
            <person name="Gordon J."/>
        </authorList>
    </citation>
    <scope>NUCLEOTIDE SEQUENCE [LARGE SCALE GENOMIC DNA]</scope>
    <source>
        <strain evidence="2">DSM 17135 / JCM 12973 / M2</strain>
    </source>
</reference>
<evidence type="ECO:0000313" key="1">
    <source>
        <dbReference type="EMBL" id="EDY96285.1"/>
    </source>
</evidence>
<dbReference type="Proteomes" id="UP000003452">
    <property type="component" value="Unassembled WGS sequence"/>
</dbReference>
<reference evidence="1 2" key="2">
    <citation type="submission" date="2008-08" db="EMBL/GenBank/DDBJ databases">
        <authorList>
            <person name="Fulton L."/>
            <person name="Clifton S."/>
            <person name="Fulton B."/>
            <person name="Xu J."/>
            <person name="Minx P."/>
            <person name="Pepin K.H."/>
            <person name="Johnson M."/>
            <person name="Thiruvilangam P."/>
            <person name="Bhonagiri V."/>
            <person name="Nash W.E."/>
            <person name="Mardis E.R."/>
            <person name="Wilson R.K."/>
        </authorList>
    </citation>
    <scope>NUCLEOTIDE SEQUENCE [LARGE SCALE GENOMIC DNA]</scope>
    <source>
        <strain evidence="2">DSM 17135 / JCM 12973 / M2</strain>
    </source>
</reference>
<accession>B5CVI7</accession>
<name>B5CVI7_PHOPM</name>
<dbReference type="AlphaFoldDB" id="B5CVI7"/>
<organism evidence="1 2">
    <name type="scientific">Phocaeicola plebeius (strain DSM 17135 / JCM 12973 / CCUG 54634 / M2)</name>
    <name type="common">Bacteroides plebeius</name>
    <dbReference type="NCBI Taxonomy" id="484018"/>
    <lineage>
        <taxon>Bacteria</taxon>
        <taxon>Pseudomonadati</taxon>
        <taxon>Bacteroidota</taxon>
        <taxon>Bacteroidia</taxon>
        <taxon>Bacteroidales</taxon>
        <taxon>Bacteroidaceae</taxon>
        <taxon>Phocaeicola</taxon>
    </lineage>
</organism>
<evidence type="ECO:0000313" key="2">
    <source>
        <dbReference type="Proteomes" id="UP000003452"/>
    </source>
</evidence>
<dbReference type="EMBL" id="ABQC02000012">
    <property type="protein sequence ID" value="EDY96285.1"/>
    <property type="molecule type" value="Genomic_DNA"/>
</dbReference>
<dbReference type="HOGENOM" id="CLU_3149630_0_0_10"/>
<proteinExistence type="predicted"/>